<accession>A0ABS8UX78</accession>
<evidence type="ECO:0000313" key="2">
    <source>
        <dbReference type="Proteomes" id="UP000823775"/>
    </source>
</evidence>
<organism evidence="1 2">
    <name type="scientific">Datura stramonium</name>
    <name type="common">Jimsonweed</name>
    <name type="synonym">Common thornapple</name>
    <dbReference type="NCBI Taxonomy" id="4076"/>
    <lineage>
        <taxon>Eukaryota</taxon>
        <taxon>Viridiplantae</taxon>
        <taxon>Streptophyta</taxon>
        <taxon>Embryophyta</taxon>
        <taxon>Tracheophyta</taxon>
        <taxon>Spermatophyta</taxon>
        <taxon>Magnoliopsida</taxon>
        <taxon>eudicotyledons</taxon>
        <taxon>Gunneridae</taxon>
        <taxon>Pentapetalae</taxon>
        <taxon>asterids</taxon>
        <taxon>lamiids</taxon>
        <taxon>Solanales</taxon>
        <taxon>Solanaceae</taxon>
        <taxon>Solanoideae</taxon>
        <taxon>Datureae</taxon>
        <taxon>Datura</taxon>
    </lineage>
</organism>
<protein>
    <submittedName>
        <fullName evidence="1">Uncharacterized protein</fullName>
    </submittedName>
</protein>
<sequence length="118" mass="13857">MPTFKANQKLQEHFMGDINPRELTILEDYSSSQIPRSLQEHFIGAFSPRRLFFLPNSKVTPRALHWGISPRRLFFLLNSKATPREFHWVSYKMKEVVNVVECKVCMRGNSWSMSGLRK</sequence>
<dbReference type="Proteomes" id="UP000823775">
    <property type="component" value="Unassembled WGS sequence"/>
</dbReference>
<keyword evidence="2" id="KW-1185">Reference proteome</keyword>
<gene>
    <name evidence="1" type="ORF">HAX54_023803</name>
</gene>
<comment type="caution">
    <text evidence="1">The sequence shown here is derived from an EMBL/GenBank/DDBJ whole genome shotgun (WGS) entry which is preliminary data.</text>
</comment>
<reference evidence="1 2" key="1">
    <citation type="journal article" date="2021" name="BMC Genomics">
        <title>Datura genome reveals duplications of psychoactive alkaloid biosynthetic genes and high mutation rate following tissue culture.</title>
        <authorList>
            <person name="Rajewski A."/>
            <person name="Carter-House D."/>
            <person name="Stajich J."/>
            <person name="Litt A."/>
        </authorList>
    </citation>
    <scope>NUCLEOTIDE SEQUENCE [LARGE SCALE GENOMIC DNA]</scope>
    <source>
        <strain evidence="1">AR-01</strain>
    </source>
</reference>
<evidence type="ECO:0000313" key="1">
    <source>
        <dbReference type="EMBL" id="MCD9639362.1"/>
    </source>
</evidence>
<name>A0ABS8UX78_DATST</name>
<dbReference type="EMBL" id="JACEIK010002894">
    <property type="protein sequence ID" value="MCD9639362.1"/>
    <property type="molecule type" value="Genomic_DNA"/>
</dbReference>
<feature type="non-terminal residue" evidence="1">
    <location>
        <position position="118"/>
    </location>
</feature>
<proteinExistence type="predicted"/>